<dbReference type="InterPro" id="IPR016905">
    <property type="entry name" value="Glycyl_radical_YjjI-like"/>
</dbReference>
<dbReference type="Proteomes" id="UP000746471">
    <property type="component" value="Unassembled WGS sequence"/>
</dbReference>
<evidence type="ECO:0000313" key="2">
    <source>
        <dbReference type="Proteomes" id="UP000746471"/>
    </source>
</evidence>
<dbReference type="NCBIfam" id="TIGR04040">
    <property type="entry name" value="glycyl_YjjI"/>
    <property type="match status" value="1"/>
</dbReference>
<name>A0ABS5PRD0_9FIRM</name>
<dbReference type="EMBL" id="JAHBCL010000024">
    <property type="protein sequence ID" value="MBS7527720.1"/>
    <property type="molecule type" value="Genomic_DNA"/>
</dbReference>
<accession>A0ABS5PRD0</accession>
<dbReference type="RefSeq" id="WP_213237580.1">
    <property type="nucleotide sequence ID" value="NZ_JAHBCL010000024.1"/>
</dbReference>
<proteinExistence type="predicted"/>
<organism evidence="1 2">
    <name type="scientific">Fusibacter paucivorans</name>
    <dbReference type="NCBI Taxonomy" id="76009"/>
    <lineage>
        <taxon>Bacteria</taxon>
        <taxon>Bacillati</taxon>
        <taxon>Bacillota</taxon>
        <taxon>Clostridia</taxon>
        <taxon>Eubacteriales</taxon>
        <taxon>Eubacteriales Family XII. Incertae Sedis</taxon>
        <taxon>Fusibacter</taxon>
    </lineage>
</organism>
<protein>
    <submittedName>
        <fullName evidence="1">YjjI family glycine radical enzyme</fullName>
    </submittedName>
</protein>
<dbReference type="SUPFAM" id="SSF51998">
    <property type="entry name" value="PFL-like glycyl radical enzymes"/>
    <property type="match status" value="1"/>
</dbReference>
<keyword evidence="2" id="KW-1185">Reference proteome</keyword>
<gene>
    <name evidence="1" type="ORF">KHM83_13625</name>
</gene>
<evidence type="ECO:0000313" key="1">
    <source>
        <dbReference type="EMBL" id="MBS7527720.1"/>
    </source>
</evidence>
<reference evidence="1 2" key="1">
    <citation type="submission" date="2021-05" db="EMBL/GenBank/DDBJ databases">
        <title>Fusibacter ferrireducens sp. nov., an anaerobic, sulfur- and Fe-reducing bacterium isolated from the mangrove sediment.</title>
        <authorList>
            <person name="Qiu D."/>
        </authorList>
    </citation>
    <scope>NUCLEOTIDE SEQUENCE [LARGE SCALE GENOMIC DNA]</scope>
    <source>
        <strain evidence="1 2">DSM 12116</strain>
    </source>
</reference>
<comment type="caution">
    <text evidence="1">The sequence shown here is derived from an EMBL/GenBank/DDBJ whole genome shotgun (WGS) entry which is preliminary data.</text>
</comment>
<sequence length="493" mass="55653">MKKEILETIVDPVLTYEMKVNTLAKHAENCLDVLPQTDALKAYREAGVICDLFEGNAPYRPRYILPDYERFMAEGSAFLNLKPAEDLEDALNNLIILYRHVPSITTFPVFIGELDKLLEPYIEDEAVAYRAIKRFLKYIDRTITDSFCHANIGPEATVAGRLILKAERELQDSIPNITLKYSAETPDEFAIDAIETSFITAKPSFANHMMFTEELGDRYGIASCYNGLSKGGGAFTLTRLVLSRLAEKTDDYQHFLKVMLPDVVKEMIGYIHARVDFIDREVAFFDHSFLVEEGLLDRNRFAAMFGLVGLAETVNHFQPSGCRYGHDAMANQMGVEIMDQLETLVKSYTHERLWPDGHCMLHAQVGIDTDLGISPGVRIPIGEEPDIYSHLAQIEQFHKYFPSGVGDIFAFDETVERNPQYVLDIIKGAFKRGMRYVSFYGEDADVIRITGYLVKKSEIEKLSKGEQVLRDTVVLGKGAVDNGRVLERKVTGL</sequence>
<dbReference type="PIRSF" id="PIRSF028991">
    <property type="entry name" value="Glycl_rad_HI0521_prd"/>
    <property type="match status" value="1"/>
</dbReference>
<dbReference type="Gene3D" id="3.20.70.20">
    <property type="match status" value="1"/>
</dbReference>
<dbReference type="Pfam" id="PF11230">
    <property type="entry name" value="YjjI-like"/>
    <property type="match status" value="1"/>
</dbReference>